<reference evidence="3 4" key="1">
    <citation type="submission" date="2019-11" db="EMBL/GenBank/DDBJ databases">
        <title>Novel species isolated from a subtropical stream in China.</title>
        <authorList>
            <person name="Lu H."/>
        </authorList>
    </citation>
    <scope>NUCLEOTIDE SEQUENCE [LARGE SCALE GENOMIC DNA]</scope>
    <source>
        <strain evidence="3 4">FT25W</strain>
    </source>
</reference>
<evidence type="ECO:0000259" key="2">
    <source>
        <dbReference type="Pfam" id="PF16220"/>
    </source>
</evidence>
<feature type="domain" description="FecR protein" evidence="1">
    <location>
        <begin position="124"/>
        <end position="219"/>
    </location>
</feature>
<dbReference type="InterPro" id="IPR032623">
    <property type="entry name" value="FecR_N"/>
</dbReference>
<dbReference type="EMBL" id="WKJM01000001">
    <property type="protein sequence ID" value="MRX06231.1"/>
    <property type="molecule type" value="Genomic_DNA"/>
</dbReference>
<evidence type="ECO:0000259" key="1">
    <source>
        <dbReference type="Pfam" id="PF04773"/>
    </source>
</evidence>
<dbReference type="Proteomes" id="UP000481037">
    <property type="component" value="Unassembled WGS sequence"/>
</dbReference>
<name>A0A6L5QAU1_9BURK</name>
<dbReference type="InterPro" id="IPR006860">
    <property type="entry name" value="FecR"/>
</dbReference>
<feature type="domain" description="FecR N-terminal" evidence="2">
    <location>
        <begin position="23"/>
        <end position="64"/>
    </location>
</feature>
<sequence>MPVDQQSVMATPESNALAFDVLEQAAEWFATLSAPDVKPAERQAWQRWLDAAPEHREAWRRVEHIHTQLHALPGGPLRAALSAAPRNRRRALKTLLLLCAVGGVGALVVRREEQGGYLAALGAQHRTAVGAVALLPLPDRTQAWLNTDSAADLAYDDSQRLIVLRRGEILLHSGADNHVPARPLVVEARGARLRALGTRFSVRMMEQGTRLAVYDGAVEVGAGAVVPAGAQVDIVDGQAGAMMPASEDSTAWSHKLLIATQMRLEDFLGELSRYRHGHLSCDPSLADLRLVGSYPLGDTDQALDMLQAALPVRIKRTLSWWVTVTPR</sequence>
<gene>
    <name evidence="3" type="ORF">GJ697_00085</name>
</gene>
<dbReference type="AlphaFoldDB" id="A0A6L5QAU1"/>
<dbReference type="PIRSF" id="PIRSF018266">
    <property type="entry name" value="FecR"/>
    <property type="match status" value="1"/>
</dbReference>
<organism evidence="3 4">
    <name type="scientific">Duganella alba</name>
    <dbReference type="NCBI Taxonomy" id="2666081"/>
    <lineage>
        <taxon>Bacteria</taxon>
        <taxon>Pseudomonadati</taxon>
        <taxon>Pseudomonadota</taxon>
        <taxon>Betaproteobacteria</taxon>
        <taxon>Burkholderiales</taxon>
        <taxon>Oxalobacteraceae</taxon>
        <taxon>Telluria group</taxon>
        <taxon>Duganella</taxon>
    </lineage>
</organism>
<dbReference type="PANTHER" id="PTHR30273:SF2">
    <property type="entry name" value="PROTEIN FECR"/>
    <property type="match status" value="1"/>
</dbReference>
<evidence type="ECO:0000313" key="4">
    <source>
        <dbReference type="Proteomes" id="UP000481037"/>
    </source>
</evidence>
<proteinExistence type="predicted"/>
<keyword evidence="4" id="KW-1185">Reference proteome</keyword>
<dbReference type="PANTHER" id="PTHR30273">
    <property type="entry name" value="PERIPLASMIC SIGNAL SENSOR AND SIGMA FACTOR ACTIVATOR FECR-RELATED"/>
    <property type="match status" value="1"/>
</dbReference>
<dbReference type="Pfam" id="PF04773">
    <property type="entry name" value="FecR"/>
    <property type="match status" value="1"/>
</dbReference>
<comment type="caution">
    <text evidence="3">The sequence shown here is derived from an EMBL/GenBank/DDBJ whole genome shotgun (WGS) entry which is preliminary data.</text>
</comment>
<protein>
    <submittedName>
        <fullName evidence="3">DUF4880 domain-containing protein</fullName>
    </submittedName>
</protein>
<evidence type="ECO:0000313" key="3">
    <source>
        <dbReference type="EMBL" id="MRX06231.1"/>
    </source>
</evidence>
<dbReference type="Pfam" id="PF16220">
    <property type="entry name" value="DUF4880"/>
    <property type="match status" value="1"/>
</dbReference>
<dbReference type="GO" id="GO:0016989">
    <property type="term" value="F:sigma factor antagonist activity"/>
    <property type="evidence" value="ECO:0007669"/>
    <property type="project" value="TreeGrafter"/>
</dbReference>
<dbReference type="InterPro" id="IPR012373">
    <property type="entry name" value="Ferrdict_sens_TM"/>
</dbReference>
<dbReference type="Gene3D" id="2.60.120.1440">
    <property type="match status" value="1"/>
</dbReference>
<accession>A0A6L5QAU1</accession>